<evidence type="ECO:0000256" key="8">
    <source>
        <dbReference type="ARBA" id="ARBA00022771"/>
    </source>
</evidence>
<dbReference type="GO" id="GO:0036503">
    <property type="term" value="P:ERAD pathway"/>
    <property type="evidence" value="ECO:0000318"/>
    <property type="project" value="GO_Central"/>
</dbReference>
<gene>
    <name evidence="15" type="ORF">SELMODRAFT_409508</name>
</gene>
<evidence type="ECO:0000256" key="7">
    <source>
        <dbReference type="ARBA" id="ARBA00022723"/>
    </source>
</evidence>
<dbReference type="GO" id="GO:0008270">
    <property type="term" value="F:zinc ion binding"/>
    <property type="evidence" value="ECO:0007669"/>
    <property type="project" value="UniProtKB-KW"/>
</dbReference>
<proteinExistence type="predicted"/>
<dbReference type="GO" id="GO:0006511">
    <property type="term" value="P:ubiquitin-dependent protein catabolic process"/>
    <property type="evidence" value="ECO:0000318"/>
    <property type="project" value="GO_Central"/>
</dbReference>
<dbReference type="PROSITE" id="PS00518">
    <property type="entry name" value="ZF_RING_1"/>
    <property type="match status" value="1"/>
</dbReference>
<evidence type="ECO:0000256" key="12">
    <source>
        <dbReference type="PROSITE-ProRule" id="PRU00175"/>
    </source>
</evidence>
<evidence type="ECO:0000313" key="15">
    <source>
        <dbReference type="EMBL" id="EFJ30537.1"/>
    </source>
</evidence>
<dbReference type="GO" id="GO:0061630">
    <property type="term" value="F:ubiquitin protein ligase activity"/>
    <property type="evidence" value="ECO:0000318"/>
    <property type="project" value="GO_Central"/>
</dbReference>
<dbReference type="InterPro" id="IPR001841">
    <property type="entry name" value="Znf_RING"/>
</dbReference>
<feature type="compositionally biased region" description="Low complexity" evidence="13">
    <location>
        <begin position="135"/>
        <end position="154"/>
    </location>
</feature>
<evidence type="ECO:0000256" key="4">
    <source>
        <dbReference type="ARBA" id="ARBA00012483"/>
    </source>
</evidence>
<dbReference type="STRING" id="88036.D8RBP2"/>
<keyword evidence="11" id="KW-0472">Membrane</keyword>
<evidence type="ECO:0000256" key="5">
    <source>
        <dbReference type="ARBA" id="ARBA00017887"/>
    </source>
</evidence>
<dbReference type="Gene3D" id="3.30.40.10">
    <property type="entry name" value="Zinc/RING finger domain, C3HC4 (zinc finger)"/>
    <property type="match status" value="1"/>
</dbReference>
<feature type="region of interest" description="Disordered" evidence="13">
    <location>
        <begin position="86"/>
        <end position="113"/>
    </location>
</feature>
<evidence type="ECO:0000256" key="6">
    <source>
        <dbReference type="ARBA" id="ARBA00022679"/>
    </source>
</evidence>
<keyword evidence="10" id="KW-0862">Zinc</keyword>
<comment type="subcellular location">
    <subcellularLocation>
        <location evidence="2">Endomembrane system</location>
    </subcellularLocation>
</comment>
<keyword evidence="6" id="KW-0808">Transferase</keyword>
<sequence>MVVPVGLRREGSDNNDHGGLFPGSLGSVLHHLEHSQAATTTEKMASRSQQQLPFSKNHPAADHFLRHQHLPLSSWSFSPSLLDKSRELEQHQHQHQHQHQQQELHLVSSGTSMTATGWSRKGCFFQLQPQQQQQQNSSMLLFSPSPPQQQEQQQAFSLHPKSTDHVRRGGGSSKKARSSTVETPAAEPPRAAAKEPPLSSSCRRDDSSSSLSSSIHRGGKMTSLGASPKCNVCSHKPNEARVITFCGHLLCWPCLCCWLHNKSPDKECPVCNRPLTKNHITPLHGRQNSLTVARLQGMLRPEKTTSTPRVHSRGGDGAWSRRHQSRISTATTAAASAASATSKSAPAGPRSIVFDATPKVNTSKAEDDSSSSIMRILTGHSSSNFFTPALTPPPATVAAAAAAAEVNNWSRPAEKSCFDRDPPAVPALSSSEAMELASSLSPTVVDEPSSSPTVIEEQQYQHGNTGLLCGAISTASTVVTTDACRDDARLAPIKVSSPPAAYEGSFAEVAGYEEIRELGVLLSLEWEGAMSAIENAWWDAVSDVLNAGGNTADAMGVVERLSREKETIIHELASEPLKGSNWLASRLEYFTMIASEEIDKRTPVPQEFIPMEIENWFLDSPDDGQTLFPEFVEQEQAEVADGEYQRK</sequence>
<evidence type="ECO:0000256" key="3">
    <source>
        <dbReference type="ARBA" id="ARBA00004906"/>
    </source>
</evidence>
<dbReference type="EC" id="2.3.2.27" evidence="4"/>
<comment type="catalytic activity">
    <reaction evidence="1">
        <text>S-ubiquitinyl-[E2 ubiquitin-conjugating enzyme]-L-cysteine + [acceptor protein]-L-lysine = [E2 ubiquitin-conjugating enzyme]-L-cysteine + N(6)-ubiquitinyl-[acceptor protein]-L-lysine.</text>
        <dbReference type="EC" id="2.3.2.27"/>
    </reaction>
</comment>
<evidence type="ECO:0000256" key="13">
    <source>
        <dbReference type="SAM" id="MobiDB-lite"/>
    </source>
</evidence>
<dbReference type="GO" id="GO:0005783">
    <property type="term" value="C:endoplasmic reticulum"/>
    <property type="evidence" value="ECO:0007669"/>
    <property type="project" value="InterPro"/>
</dbReference>
<evidence type="ECO:0000256" key="1">
    <source>
        <dbReference type="ARBA" id="ARBA00000900"/>
    </source>
</evidence>
<feature type="region of interest" description="Disordered" evidence="13">
    <location>
        <begin position="135"/>
        <end position="221"/>
    </location>
</feature>
<keyword evidence="16" id="KW-1185">Reference proteome</keyword>
<protein>
    <recommendedName>
        <fullName evidence="5">RanBP-type and C3HC4-type zinc finger-containing protein 1</fullName>
        <ecNumber evidence="4">2.3.2.27</ecNumber>
    </recommendedName>
</protein>
<dbReference type="UniPathway" id="UPA00143"/>
<dbReference type="Gramene" id="EFJ30537">
    <property type="protein sequence ID" value="EFJ30537"/>
    <property type="gene ID" value="SELMODRAFT_409508"/>
</dbReference>
<organism evidence="16">
    <name type="scientific">Selaginella moellendorffii</name>
    <name type="common">Spikemoss</name>
    <dbReference type="NCBI Taxonomy" id="88036"/>
    <lineage>
        <taxon>Eukaryota</taxon>
        <taxon>Viridiplantae</taxon>
        <taxon>Streptophyta</taxon>
        <taxon>Embryophyta</taxon>
        <taxon>Tracheophyta</taxon>
        <taxon>Lycopodiopsida</taxon>
        <taxon>Selaginellales</taxon>
        <taxon>Selaginellaceae</taxon>
        <taxon>Selaginella</taxon>
    </lineage>
</organism>
<dbReference type="InterPro" id="IPR001876">
    <property type="entry name" value="Znf_RanBP2"/>
</dbReference>
<accession>D8RBP2</accession>
<feature type="region of interest" description="Disordered" evidence="13">
    <location>
        <begin position="301"/>
        <end position="372"/>
    </location>
</feature>
<dbReference type="InParanoid" id="D8RBP2"/>
<comment type="pathway">
    <text evidence="3">Protein modification; protein ubiquitination.</text>
</comment>
<dbReference type="GO" id="GO:0016567">
    <property type="term" value="P:protein ubiquitination"/>
    <property type="evidence" value="ECO:0007669"/>
    <property type="project" value="UniProtKB-UniPathway"/>
</dbReference>
<keyword evidence="9" id="KW-0833">Ubl conjugation pathway</keyword>
<feature type="region of interest" description="Disordered" evidence="13">
    <location>
        <begin position="1"/>
        <end position="22"/>
    </location>
</feature>
<name>D8RBP2_SELML</name>
<dbReference type="PROSITE" id="PS50089">
    <property type="entry name" value="ZF_RING_2"/>
    <property type="match status" value="1"/>
</dbReference>
<evidence type="ECO:0000259" key="14">
    <source>
        <dbReference type="PROSITE" id="PS50089"/>
    </source>
</evidence>
<dbReference type="eggNOG" id="KOG0823">
    <property type="taxonomic scope" value="Eukaryota"/>
</dbReference>
<dbReference type="EMBL" id="GL377575">
    <property type="protein sequence ID" value="EFJ30537.1"/>
    <property type="molecule type" value="Genomic_DNA"/>
</dbReference>
<dbReference type="InterPro" id="IPR045103">
    <property type="entry name" value="RNF5/RNF185-like"/>
</dbReference>
<dbReference type="SUPFAM" id="SSF57850">
    <property type="entry name" value="RING/U-box"/>
    <property type="match status" value="1"/>
</dbReference>
<dbReference type="AlphaFoldDB" id="D8RBP2"/>
<feature type="domain" description="RING-type" evidence="14">
    <location>
        <begin position="230"/>
        <end position="272"/>
    </location>
</feature>
<evidence type="ECO:0000256" key="2">
    <source>
        <dbReference type="ARBA" id="ARBA00004308"/>
    </source>
</evidence>
<keyword evidence="8 12" id="KW-0863">Zinc-finger</keyword>
<feature type="compositionally biased region" description="Low complexity" evidence="13">
    <location>
        <begin position="328"/>
        <end position="347"/>
    </location>
</feature>
<feature type="compositionally biased region" description="Basic and acidic residues" evidence="13">
    <location>
        <begin position="7"/>
        <end position="16"/>
    </location>
</feature>
<dbReference type="InterPro" id="IPR017907">
    <property type="entry name" value="Znf_RING_CS"/>
</dbReference>
<dbReference type="Proteomes" id="UP000001514">
    <property type="component" value="Unassembled WGS sequence"/>
</dbReference>
<dbReference type="HOGENOM" id="CLU_431111_0_0_1"/>
<dbReference type="InterPro" id="IPR013083">
    <property type="entry name" value="Znf_RING/FYVE/PHD"/>
</dbReference>
<dbReference type="GO" id="GO:0044390">
    <property type="term" value="F:ubiquitin-like protein conjugating enzyme binding"/>
    <property type="evidence" value="ECO:0000318"/>
    <property type="project" value="GO_Central"/>
</dbReference>
<reference evidence="15 16" key="1">
    <citation type="journal article" date="2011" name="Science">
        <title>The Selaginella genome identifies genetic changes associated with the evolution of vascular plants.</title>
        <authorList>
            <person name="Banks J.A."/>
            <person name="Nishiyama T."/>
            <person name="Hasebe M."/>
            <person name="Bowman J.L."/>
            <person name="Gribskov M."/>
            <person name="dePamphilis C."/>
            <person name="Albert V.A."/>
            <person name="Aono N."/>
            <person name="Aoyama T."/>
            <person name="Ambrose B.A."/>
            <person name="Ashton N.W."/>
            <person name="Axtell M.J."/>
            <person name="Barker E."/>
            <person name="Barker M.S."/>
            <person name="Bennetzen J.L."/>
            <person name="Bonawitz N.D."/>
            <person name="Chapple C."/>
            <person name="Cheng C."/>
            <person name="Correa L.G."/>
            <person name="Dacre M."/>
            <person name="DeBarry J."/>
            <person name="Dreyer I."/>
            <person name="Elias M."/>
            <person name="Engstrom E.M."/>
            <person name="Estelle M."/>
            <person name="Feng L."/>
            <person name="Finet C."/>
            <person name="Floyd S.K."/>
            <person name="Frommer W.B."/>
            <person name="Fujita T."/>
            <person name="Gramzow L."/>
            <person name="Gutensohn M."/>
            <person name="Harholt J."/>
            <person name="Hattori M."/>
            <person name="Heyl A."/>
            <person name="Hirai T."/>
            <person name="Hiwatashi Y."/>
            <person name="Ishikawa M."/>
            <person name="Iwata M."/>
            <person name="Karol K.G."/>
            <person name="Koehler B."/>
            <person name="Kolukisaoglu U."/>
            <person name="Kubo M."/>
            <person name="Kurata T."/>
            <person name="Lalonde S."/>
            <person name="Li K."/>
            <person name="Li Y."/>
            <person name="Litt A."/>
            <person name="Lyons E."/>
            <person name="Manning G."/>
            <person name="Maruyama T."/>
            <person name="Michael T.P."/>
            <person name="Mikami K."/>
            <person name="Miyazaki S."/>
            <person name="Morinaga S."/>
            <person name="Murata T."/>
            <person name="Mueller-Roeber B."/>
            <person name="Nelson D.R."/>
            <person name="Obara M."/>
            <person name="Oguri Y."/>
            <person name="Olmstead R.G."/>
            <person name="Onodera N."/>
            <person name="Petersen B.L."/>
            <person name="Pils B."/>
            <person name="Prigge M."/>
            <person name="Rensing S.A."/>
            <person name="Riano-Pachon D.M."/>
            <person name="Roberts A.W."/>
            <person name="Sato Y."/>
            <person name="Scheller H.V."/>
            <person name="Schulz B."/>
            <person name="Schulz C."/>
            <person name="Shakirov E.V."/>
            <person name="Shibagaki N."/>
            <person name="Shinohara N."/>
            <person name="Shippen D.E."/>
            <person name="Soerensen I."/>
            <person name="Sotooka R."/>
            <person name="Sugimoto N."/>
            <person name="Sugita M."/>
            <person name="Sumikawa N."/>
            <person name="Tanurdzic M."/>
            <person name="Theissen G."/>
            <person name="Ulvskov P."/>
            <person name="Wakazuki S."/>
            <person name="Weng J.K."/>
            <person name="Willats W.W."/>
            <person name="Wipf D."/>
            <person name="Wolf P.G."/>
            <person name="Yang L."/>
            <person name="Zimmer A.D."/>
            <person name="Zhu Q."/>
            <person name="Mitros T."/>
            <person name="Hellsten U."/>
            <person name="Loque D."/>
            <person name="Otillar R."/>
            <person name="Salamov A."/>
            <person name="Schmutz J."/>
            <person name="Shapiro H."/>
            <person name="Lindquist E."/>
            <person name="Lucas S."/>
            <person name="Rokhsar D."/>
            <person name="Grigoriev I.V."/>
        </authorList>
    </citation>
    <scope>NUCLEOTIDE SEQUENCE [LARGE SCALE GENOMIC DNA]</scope>
</reference>
<dbReference type="KEGG" id="smo:SELMODRAFT_409508"/>
<evidence type="ECO:0000256" key="10">
    <source>
        <dbReference type="ARBA" id="ARBA00022833"/>
    </source>
</evidence>
<keyword evidence="7" id="KW-0479">Metal-binding</keyword>
<evidence type="ECO:0000256" key="9">
    <source>
        <dbReference type="ARBA" id="ARBA00022786"/>
    </source>
</evidence>
<evidence type="ECO:0000256" key="11">
    <source>
        <dbReference type="ARBA" id="ARBA00023136"/>
    </source>
</evidence>
<dbReference type="PANTHER" id="PTHR12313">
    <property type="entry name" value="E3 UBIQUITIN-PROTEIN LIGASE RNF5-RELATED"/>
    <property type="match status" value="1"/>
</dbReference>
<dbReference type="PROSITE" id="PS01358">
    <property type="entry name" value="ZF_RANBP2_1"/>
    <property type="match status" value="1"/>
</dbReference>
<evidence type="ECO:0000313" key="16">
    <source>
        <dbReference type="Proteomes" id="UP000001514"/>
    </source>
</evidence>
<feature type="compositionally biased region" description="Low complexity" evidence="13">
    <location>
        <begin position="184"/>
        <end position="201"/>
    </location>
</feature>